<dbReference type="GO" id="GO:0015499">
    <property type="term" value="F:formate transmembrane transporter activity"/>
    <property type="evidence" value="ECO:0007669"/>
    <property type="project" value="TreeGrafter"/>
</dbReference>
<dbReference type="PANTHER" id="PTHR30520">
    <property type="entry name" value="FORMATE TRANSPORTER-RELATED"/>
    <property type="match status" value="1"/>
</dbReference>
<reference evidence="7 8" key="1">
    <citation type="submission" date="2017-10" db="EMBL/GenBank/DDBJ databases">
        <title>Paenichitinophaga pekingensis gen. nov., sp. nov., isolated from activated sludge.</title>
        <authorList>
            <person name="Jin D."/>
            <person name="Kong X."/>
            <person name="Deng Y."/>
            <person name="Bai Z."/>
        </authorList>
    </citation>
    <scope>NUCLEOTIDE SEQUENCE [LARGE SCALE GENOMIC DNA]</scope>
    <source>
        <strain evidence="7 8">13</strain>
    </source>
</reference>
<evidence type="ECO:0000256" key="1">
    <source>
        <dbReference type="ARBA" id="ARBA00004141"/>
    </source>
</evidence>
<name>A0A291QTB2_9BACT</name>
<keyword evidence="2 6" id="KW-0812">Transmembrane</keyword>
<gene>
    <name evidence="7" type="ORF">COR50_08305</name>
</gene>
<dbReference type="RefSeq" id="WP_098193567.1">
    <property type="nucleotide sequence ID" value="NZ_CP023777.1"/>
</dbReference>
<dbReference type="PANTHER" id="PTHR30520:SF6">
    <property type="entry name" value="FORMATE_NITRATE FAMILY TRANSPORTER (EUROFUNG)"/>
    <property type="match status" value="1"/>
</dbReference>
<evidence type="ECO:0000256" key="2">
    <source>
        <dbReference type="ARBA" id="ARBA00022692"/>
    </source>
</evidence>
<feature type="transmembrane region" description="Helical" evidence="6">
    <location>
        <begin position="235"/>
        <end position="258"/>
    </location>
</feature>
<dbReference type="EMBL" id="CP023777">
    <property type="protein sequence ID" value="ATL47185.1"/>
    <property type="molecule type" value="Genomic_DNA"/>
</dbReference>
<proteinExistence type="inferred from homology"/>
<evidence type="ECO:0000256" key="3">
    <source>
        <dbReference type="ARBA" id="ARBA00022989"/>
    </source>
</evidence>
<feature type="transmembrane region" description="Helical" evidence="6">
    <location>
        <begin position="28"/>
        <end position="51"/>
    </location>
</feature>
<dbReference type="InterPro" id="IPR000292">
    <property type="entry name" value="For/NO2_transpt"/>
</dbReference>
<dbReference type="InterPro" id="IPR023271">
    <property type="entry name" value="Aquaporin-like"/>
</dbReference>
<evidence type="ECO:0000256" key="4">
    <source>
        <dbReference type="ARBA" id="ARBA00023136"/>
    </source>
</evidence>
<sequence length="281" mass="30215">MDYKKPFEIVSGMVQASLDKAALNTKDLLVRGMLSGALLGFGTTLAIAATVQTKLPIIGAIIFPAGFIIIVLLGLELVTGNFASMPMGNFAGVISWQQTFRNWILVFTGNLLGSLLYAALFWISITKMGTEDGGAIAAAIRKIAVAKTTGYAAIGSAGMVTVFTKAILCNWMVTLGVVMGMCSNSTQGKILAAWLPIFIFFAQGFEHAVVNMFVIPEGIFLGAEVTYKDWWVYNQIPVTFGNIAGGLIFTGLALYITYGSKPSKKVKEIIPHHTREAEEVN</sequence>
<feature type="transmembrane region" description="Helical" evidence="6">
    <location>
        <begin position="151"/>
        <end position="178"/>
    </location>
</feature>
<dbReference type="OrthoDB" id="9786493at2"/>
<evidence type="ECO:0000256" key="6">
    <source>
        <dbReference type="SAM" id="Phobius"/>
    </source>
</evidence>
<dbReference type="Pfam" id="PF01226">
    <property type="entry name" value="Form_Nir_trans"/>
    <property type="match status" value="1"/>
</dbReference>
<dbReference type="AlphaFoldDB" id="A0A291QTB2"/>
<keyword evidence="4 6" id="KW-0472">Membrane</keyword>
<organism evidence="7 8">
    <name type="scientific">Chitinophaga caeni</name>
    <dbReference type="NCBI Taxonomy" id="2029983"/>
    <lineage>
        <taxon>Bacteria</taxon>
        <taxon>Pseudomonadati</taxon>
        <taxon>Bacteroidota</taxon>
        <taxon>Chitinophagia</taxon>
        <taxon>Chitinophagales</taxon>
        <taxon>Chitinophagaceae</taxon>
        <taxon>Chitinophaga</taxon>
    </lineage>
</organism>
<accession>A0A291QTB2</accession>
<evidence type="ECO:0000313" key="8">
    <source>
        <dbReference type="Proteomes" id="UP000220133"/>
    </source>
</evidence>
<feature type="transmembrane region" description="Helical" evidence="6">
    <location>
        <begin position="190"/>
        <end position="215"/>
    </location>
</feature>
<keyword evidence="8" id="KW-1185">Reference proteome</keyword>
<evidence type="ECO:0000313" key="7">
    <source>
        <dbReference type="EMBL" id="ATL47185.1"/>
    </source>
</evidence>
<comment type="subcellular location">
    <subcellularLocation>
        <location evidence="1">Membrane</location>
        <topology evidence="1">Multi-pass membrane protein</topology>
    </subcellularLocation>
</comment>
<dbReference type="GO" id="GO:0005886">
    <property type="term" value="C:plasma membrane"/>
    <property type="evidence" value="ECO:0007669"/>
    <property type="project" value="TreeGrafter"/>
</dbReference>
<keyword evidence="3 6" id="KW-1133">Transmembrane helix</keyword>
<dbReference type="KEGG" id="cbae:COR50_08305"/>
<dbReference type="Gene3D" id="1.20.1080.10">
    <property type="entry name" value="Glycerol uptake facilitator protein"/>
    <property type="match status" value="1"/>
</dbReference>
<feature type="transmembrane region" description="Helical" evidence="6">
    <location>
        <begin position="57"/>
        <end position="82"/>
    </location>
</feature>
<comment type="similarity">
    <text evidence="5">Belongs to the FNT transporter (TC 1.A.16) family.</text>
</comment>
<evidence type="ECO:0000256" key="5">
    <source>
        <dbReference type="ARBA" id="ARBA00049660"/>
    </source>
</evidence>
<protein>
    <submittedName>
        <fullName evidence="7">Formate transporter</fullName>
    </submittedName>
</protein>
<feature type="transmembrane region" description="Helical" evidence="6">
    <location>
        <begin position="103"/>
        <end position="125"/>
    </location>
</feature>
<dbReference type="Proteomes" id="UP000220133">
    <property type="component" value="Chromosome"/>
</dbReference>